<feature type="compositionally biased region" description="Polar residues" evidence="1">
    <location>
        <begin position="26"/>
        <end position="44"/>
    </location>
</feature>
<evidence type="ECO:0000256" key="1">
    <source>
        <dbReference type="SAM" id="MobiDB-lite"/>
    </source>
</evidence>
<feature type="region of interest" description="Disordered" evidence="1">
    <location>
        <begin position="219"/>
        <end position="261"/>
    </location>
</feature>
<gene>
    <name evidence="3" type="ORF">BHE90_002964</name>
</gene>
<dbReference type="PROSITE" id="PS00036">
    <property type="entry name" value="BZIP_BASIC"/>
    <property type="match status" value="1"/>
</dbReference>
<dbReference type="InterPro" id="IPR004827">
    <property type="entry name" value="bZIP"/>
</dbReference>
<sequence length="324" mass="35758">MGTLVYLTNDGLQALPFGLLLAGSPPSKSIDTQSLPHPPNNLSASAMVGSDSPSIAFQKSPTETQHPHDMSQQLLNEVDDQQSAVPKRKAVDLRNTPEVGRKMRRGRQSKAGEKGEAQHQEKGRHKTRKQQSTTTESRIRQQNKEAAIRCRRRKCQEEADLWSREKSLEDVNRQLVSHYNYLKEEIYYIKEQLLQHSSCNCVLIQEYIANEAKKSVGKLSSPHSSGLSYPSSLGATSPSETGQIGSRGSSTEMATSSPADLNSPENADALLFQPLCLCYICRGATAEVSVEQAFNEVPLGNWEGSLDASTMEWLDGDEAPWIKT</sequence>
<dbReference type="Proteomes" id="UP000287124">
    <property type="component" value="Unassembled WGS sequence"/>
</dbReference>
<protein>
    <recommendedName>
        <fullName evidence="2">BZIP domain-containing protein</fullName>
    </recommendedName>
</protein>
<dbReference type="InterPro" id="IPR046347">
    <property type="entry name" value="bZIP_sf"/>
</dbReference>
<reference evidence="3 4" key="1">
    <citation type="submission" date="2017-06" db="EMBL/GenBank/DDBJ databases">
        <title>Comparative genomic analysis of Ambrosia Fusariam Clade fungi.</title>
        <authorList>
            <person name="Stajich J.E."/>
            <person name="Carrillo J."/>
            <person name="Kijimoto T."/>
            <person name="Eskalen A."/>
            <person name="O'Donnell K."/>
            <person name="Kasson M."/>
        </authorList>
    </citation>
    <scope>NUCLEOTIDE SEQUENCE [LARGE SCALE GENOMIC DNA]</scope>
    <source>
        <strain evidence="3 4">UCR1854</strain>
    </source>
</reference>
<feature type="domain" description="BZIP" evidence="2">
    <location>
        <begin position="133"/>
        <end position="196"/>
    </location>
</feature>
<dbReference type="SUPFAM" id="SSF57959">
    <property type="entry name" value="Leucine zipper domain"/>
    <property type="match status" value="1"/>
</dbReference>
<feature type="compositionally biased region" description="Low complexity" evidence="1">
    <location>
        <begin position="219"/>
        <end position="234"/>
    </location>
</feature>
<dbReference type="PROSITE" id="PS50217">
    <property type="entry name" value="BZIP"/>
    <property type="match status" value="1"/>
</dbReference>
<dbReference type="Pfam" id="PF00170">
    <property type="entry name" value="bZIP_1"/>
    <property type="match status" value="1"/>
</dbReference>
<dbReference type="GO" id="GO:0003700">
    <property type="term" value="F:DNA-binding transcription factor activity"/>
    <property type="evidence" value="ECO:0007669"/>
    <property type="project" value="InterPro"/>
</dbReference>
<feature type="compositionally biased region" description="Polar residues" evidence="1">
    <location>
        <begin position="51"/>
        <end position="75"/>
    </location>
</feature>
<accession>A0A430M3J7</accession>
<dbReference type="SMART" id="SM00338">
    <property type="entry name" value="BRLZ"/>
    <property type="match status" value="1"/>
</dbReference>
<dbReference type="Gene3D" id="1.20.5.170">
    <property type="match status" value="1"/>
</dbReference>
<evidence type="ECO:0000259" key="2">
    <source>
        <dbReference type="PROSITE" id="PS50217"/>
    </source>
</evidence>
<feature type="compositionally biased region" description="Basic and acidic residues" evidence="1">
    <location>
        <begin position="110"/>
        <end position="121"/>
    </location>
</feature>
<comment type="caution">
    <text evidence="3">The sequence shown here is derived from an EMBL/GenBank/DDBJ whole genome shotgun (WGS) entry which is preliminary data.</text>
</comment>
<name>A0A430M3J7_9HYPO</name>
<dbReference type="AlphaFoldDB" id="A0A430M3J7"/>
<dbReference type="EMBL" id="MIKF01000026">
    <property type="protein sequence ID" value="RTE82482.1"/>
    <property type="molecule type" value="Genomic_DNA"/>
</dbReference>
<keyword evidence="4" id="KW-1185">Reference proteome</keyword>
<proteinExistence type="predicted"/>
<organism evidence="3 4">
    <name type="scientific">Fusarium euwallaceae</name>
    <dbReference type="NCBI Taxonomy" id="1147111"/>
    <lineage>
        <taxon>Eukaryota</taxon>
        <taxon>Fungi</taxon>
        <taxon>Dikarya</taxon>
        <taxon>Ascomycota</taxon>
        <taxon>Pezizomycotina</taxon>
        <taxon>Sordariomycetes</taxon>
        <taxon>Hypocreomycetidae</taxon>
        <taxon>Hypocreales</taxon>
        <taxon>Nectriaceae</taxon>
        <taxon>Fusarium</taxon>
        <taxon>Fusarium solani species complex</taxon>
    </lineage>
</organism>
<evidence type="ECO:0000313" key="3">
    <source>
        <dbReference type="EMBL" id="RTE82482.1"/>
    </source>
</evidence>
<evidence type="ECO:0000313" key="4">
    <source>
        <dbReference type="Proteomes" id="UP000287124"/>
    </source>
</evidence>
<feature type="compositionally biased region" description="Basic and acidic residues" evidence="1">
    <location>
        <begin position="137"/>
        <end position="148"/>
    </location>
</feature>
<feature type="region of interest" description="Disordered" evidence="1">
    <location>
        <begin position="23"/>
        <end position="150"/>
    </location>
</feature>
<feature type="compositionally biased region" description="Polar residues" evidence="1">
    <location>
        <begin position="235"/>
        <end position="261"/>
    </location>
</feature>